<protein>
    <submittedName>
        <fullName evidence="3">Universal stress protein</fullName>
    </submittedName>
</protein>
<feature type="domain" description="UspA" evidence="2">
    <location>
        <begin position="1"/>
        <end position="140"/>
    </location>
</feature>
<evidence type="ECO:0000259" key="2">
    <source>
        <dbReference type="Pfam" id="PF00582"/>
    </source>
</evidence>
<gene>
    <name evidence="3" type="ORF">ACFQL7_07415</name>
</gene>
<organism evidence="3 4">
    <name type="scientific">Halocatena marina</name>
    <dbReference type="NCBI Taxonomy" id="2934937"/>
    <lineage>
        <taxon>Archaea</taxon>
        <taxon>Methanobacteriati</taxon>
        <taxon>Methanobacteriota</taxon>
        <taxon>Stenosarchaea group</taxon>
        <taxon>Halobacteria</taxon>
        <taxon>Halobacteriales</taxon>
        <taxon>Natronomonadaceae</taxon>
        <taxon>Halocatena</taxon>
    </lineage>
</organism>
<accession>A0ABD5YMM7</accession>
<evidence type="ECO:0000313" key="4">
    <source>
        <dbReference type="Proteomes" id="UP001596417"/>
    </source>
</evidence>
<dbReference type="PANTHER" id="PTHR46268">
    <property type="entry name" value="STRESS RESPONSE PROTEIN NHAX"/>
    <property type="match status" value="1"/>
</dbReference>
<dbReference type="InterPro" id="IPR014729">
    <property type="entry name" value="Rossmann-like_a/b/a_fold"/>
</dbReference>
<dbReference type="PRINTS" id="PR01438">
    <property type="entry name" value="UNVRSLSTRESS"/>
</dbReference>
<dbReference type="CDD" id="cd00293">
    <property type="entry name" value="USP-like"/>
    <property type="match status" value="1"/>
</dbReference>
<dbReference type="Proteomes" id="UP001596417">
    <property type="component" value="Unassembled WGS sequence"/>
</dbReference>
<proteinExistence type="inferred from homology"/>
<dbReference type="EMBL" id="JBHTAX010000001">
    <property type="protein sequence ID" value="MFC7189702.1"/>
    <property type="molecule type" value="Genomic_DNA"/>
</dbReference>
<dbReference type="Pfam" id="PF00582">
    <property type="entry name" value="Usp"/>
    <property type="match status" value="1"/>
</dbReference>
<dbReference type="Gene3D" id="3.40.50.620">
    <property type="entry name" value="HUPs"/>
    <property type="match status" value="1"/>
</dbReference>
<reference evidence="3 4" key="1">
    <citation type="journal article" date="2019" name="Int. J. Syst. Evol. Microbiol.">
        <title>The Global Catalogue of Microorganisms (GCM) 10K type strain sequencing project: providing services to taxonomists for standard genome sequencing and annotation.</title>
        <authorList>
            <consortium name="The Broad Institute Genomics Platform"/>
            <consortium name="The Broad Institute Genome Sequencing Center for Infectious Disease"/>
            <person name="Wu L."/>
            <person name="Ma J."/>
        </authorList>
    </citation>
    <scope>NUCLEOTIDE SEQUENCE [LARGE SCALE GENOMIC DNA]</scope>
    <source>
        <strain evidence="3 4">RDMS1</strain>
    </source>
</reference>
<dbReference type="InterPro" id="IPR006016">
    <property type="entry name" value="UspA"/>
</dbReference>
<dbReference type="RefSeq" id="WP_248905872.1">
    <property type="nucleotide sequence ID" value="NZ_CP109979.1"/>
</dbReference>
<evidence type="ECO:0000313" key="3">
    <source>
        <dbReference type="EMBL" id="MFC7189702.1"/>
    </source>
</evidence>
<dbReference type="SUPFAM" id="SSF52402">
    <property type="entry name" value="Adenine nucleotide alpha hydrolases-like"/>
    <property type="match status" value="1"/>
</dbReference>
<comment type="similarity">
    <text evidence="1">Belongs to the universal stress protein A family.</text>
</comment>
<dbReference type="GeneID" id="76199260"/>
<keyword evidence="4" id="KW-1185">Reference proteome</keyword>
<comment type="caution">
    <text evidence="3">The sequence shown here is derived from an EMBL/GenBank/DDBJ whole genome shotgun (WGS) entry which is preliminary data.</text>
</comment>
<dbReference type="PANTHER" id="PTHR46268:SF6">
    <property type="entry name" value="UNIVERSAL STRESS PROTEIN UP12"/>
    <property type="match status" value="1"/>
</dbReference>
<dbReference type="AlphaFoldDB" id="A0ABD5YMM7"/>
<sequence>MYDTILIPTDGSEGVEAAIEEGIDLAHVTDATIHVLSVVDDRRFGTIPDAEWVGLHEALESESERAVESVAKQATRSNVEAVTAVEEGPPADWIIKYADTNDIDCIVMGTHGRSGLDRLLLGSVTETVIRRTSIPVHIVRVEDEDSE</sequence>
<evidence type="ECO:0000256" key="1">
    <source>
        <dbReference type="ARBA" id="ARBA00008791"/>
    </source>
</evidence>
<dbReference type="InterPro" id="IPR006015">
    <property type="entry name" value="Universal_stress_UspA"/>
</dbReference>
<name>A0ABD5YMM7_9EURY</name>